<feature type="transmembrane region" description="Helical" evidence="7">
    <location>
        <begin position="106"/>
        <end position="128"/>
    </location>
</feature>
<reference evidence="10" key="1">
    <citation type="journal article" date="2019" name="Int. J. Syst. Evol. Microbiol.">
        <title>The Global Catalogue of Microorganisms (GCM) 10K type strain sequencing project: providing services to taxonomists for standard genome sequencing and annotation.</title>
        <authorList>
            <consortium name="The Broad Institute Genomics Platform"/>
            <consortium name="The Broad Institute Genome Sequencing Center for Infectious Disease"/>
            <person name="Wu L."/>
            <person name="Ma J."/>
        </authorList>
    </citation>
    <scope>NUCLEOTIDE SEQUENCE [LARGE SCALE GENOMIC DNA]</scope>
    <source>
        <strain evidence="10">JCM 14309</strain>
    </source>
</reference>
<dbReference type="PANTHER" id="PTHR23517">
    <property type="entry name" value="RESISTANCE PROTEIN MDTM, PUTATIVE-RELATED-RELATED"/>
    <property type="match status" value="1"/>
</dbReference>
<keyword evidence="5 7" id="KW-1133">Transmembrane helix</keyword>
<evidence type="ECO:0000256" key="1">
    <source>
        <dbReference type="ARBA" id="ARBA00004651"/>
    </source>
</evidence>
<sequence>MPEKPAVQSPPIPNELRVLIVAAFVVAIGFGIVAPILPQYAADFGVSAFAVSAVVSAFGLFRLVFAPASGRLTQALGETPVYVVGLLIVAASMIATAFAPTYELLLAFRAVGGIGSTFFTVSAMTFLARKSPPSIRGKISGAYASAFLIGNVAGPLVGSGLLVFGPHVPFLVYGGALVIAALIVFVMLRGSRLEDRGRRDARERATLKEAWSVPGYRAALTAGFANGWATFGLRNSLVPLFAATAFAGSGFVIDSSQLAGVALATFAAGNVAAVLLFSRRTDRFGRRPPIILGLVITACATGVLGLAPEPWVLLALSLVAGVGTGLVNPAQQAAIADVVGEGRNGGPVVSTFQMTQDFGAIIGPLLAGLIVDHFGYAWAFGLTGVILMVGALAWTRAPETLDHSGRPAAART</sequence>
<evidence type="ECO:0000256" key="3">
    <source>
        <dbReference type="ARBA" id="ARBA00022475"/>
    </source>
</evidence>
<organism evidence="9 10">
    <name type="scientific">Nesterenkonia aethiopica</name>
    <dbReference type="NCBI Taxonomy" id="269144"/>
    <lineage>
        <taxon>Bacteria</taxon>
        <taxon>Bacillati</taxon>
        <taxon>Actinomycetota</taxon>
        <taxon>Actinomycetes</taxon>
        <taxon>Micrococcales</taxon>
        <taxon>Micrococcaceae</taxon>
        <taxon>Nesterenkonia</taxon>
    </lineage>
</organism>
<proteinExistence type="predicted"/>
<evidence type="ECO:0000256" key="4">
    <source>
        <dbReference type="ARBA" id="ARBA00022692"/>
    </source>
</evidence>
<gene>
    <name evidence="9" type="ORF">GCM10010529_26610</name>
</gene>
<dbReference type="InterPro" id="IPR001958">
    <property type="entry name" value="Tet-R_TetA/multi-R_MdtG-like"/>
</dbReference>
<protein>
    <submittedName>
        <fullName evidence="9">MFS transporter</fullName>
    </submittedName>
</protein>
<dbReference type="InterPro" id="IPR036259">
    <property type="entry name" value="MFS_trans_sf"/>
</dbReference>
<comment type="subcellular location">
    <subcellularLocation>
        <location evidence="1">Cell membrane</location>
        <topology evidence="1">Multi-pass membrane protein</topology>
    </subcellularLocation>
</comment>
<evidence type="ECO:0000313" key="10">
    <source>
        <dbReference type="Proteomes" id="UP001500236"/>
    </source>
</evidence>
<dbReference type="PRINTS" id="PR01035">
    <property type="entry name" value="TCRTETA"/>
</dbReference>
<evidence type="ECO:0000256" key="2">
    <source>
        <dbReference type="ARBA" id="ARBA00022448"/>
    </source>
</evidence>
<dbReference type="SUPFAM" id="SSF103473">
    <property type="entry name" value="MFS general substrate transporter"/>
    <property type="match status" value="1"/>
</dbReference>
<dbReference type="InterPro" id="IPR050171">
    <property type="entry name" value="MFS_Transporters"/>
</dbReference>
<dbReference type="CDD" id="cd17325">
    <property type="entry name" value="MFS_MdtG_SLC18_like"/>
    <property type="match status" value="1"/>
</dbReference>
<feature type="transmembrane region" description="Helical" evidence="7">
    <location>
        <begin position="18"/>
        <end position="38"/>
    </location>
</feature>
<feature type="transmembrane region" description="Helical" evidence="7">
    <location>
        <begin position="80"/>
        <end position="100"/>
    </location>
</feature>
<dbReference type="InterPro" id="IPR011701">
    <property type="entry name" value="MFS"/>
</dbReference>
<dbReference type="Gene3D" id="1.20.1250.20">
    <property type="entry name" value="MFS general substrate transporter like domains"/>
    <property type="match status" value="2"/>
</dbReference>
<dbReference type="InterPro" id="IPR020846">
    <property type="entry name" value="MFS_dom"/>
</dbReference>
<dbReference type="Pfam" id="PF07690">
    <property type="entry name" value="MFS_1"/>
    <property type="match status" value="2"/>
</dbReference>
<keyword evidence="6 7" id="KW-0472">Membrane</keyword>
<keyword evidence="10" id="KW-1185">Reference proteome</keyword>
<keyword evidence="2" id="KW-0813">Transport</keyword>
<feature type="transmembrane region" description="Helical" evidence="7">
    <location>
        <begin position="44"/>
        <end position="68"/>
    </location>
</feature>
<dbReference type="EMBL" id="BAAAVT010000019">
    <property type="protein sequence ID" value="GAA3073313.1"/>
    <property type="molecule type" value="Genomic_DNA"/>
</dbReference>
<name>A0ABP6M2E1_9MICC</name>
<dbReference type="RefSeq" id="WP_311024755.1">
    <property type="nucleotide sequence ID" value="NZ_BAAAVT010000019.1"/>
</dbReference>
<feature type="transmembrane region" description="Helical" evidence="7">
    <location>
        <begin position="140"/>
        <end position="164"/>
    </location>
</feature>
<feature type="transmembrane region" description="Helical" evidence="7">
    <location>
        <begin position="170"/>
        <end position="188"/>
    </location>
</feature>
<comment type="caution">
    <text evidence="9">The sequence shown here is derived from an EMBL/GenBank/DDBJ whole genome shotgun (WGS) entry which is preliminary data.</text>
</comment>
<keyword evidence="3" id="KW-1003">Cell membrane</keyword>
<evidence type="ECO:0000313" key="9">
    <source>
        <dbReference type="EMBL" id="GAA3073313.1"/>
    </source>
</evidence>
<feature type="transmembrane region" description="Helical" evidence="7">
    <location>
        <begin position="236"/>
        <end position="253"/>
    </location>
</feature>
<evidence type="ECO:0000256" key="6">
    <source>
        <dbReference type="ARBA" id="ARBA00023136"/>
    </source>
</evidence>
<evidence type="ECO:0000256" key="7">
    <source>
        <dbReference type="SAM" id="Phobius"/>
    </source>
</evidence>
<feature type="transmembrane region" description="Helical" evidence="7">
    <location>
        <begin position="374"/>
        <end position="394"/>
    </location>
</feature>
<evidence type="ECO:0000259" key="8">
    <source>
        <dbReference type="PROSITE" id="PS50850"/>
    </source>
</evidence>
<dbReference type="PROSITE" id="PS50850">
    <property type="entry name" value="MFS"/>
    <property type="match status" value="1"/>
</dbReference>
<accession>A0ABP6M2E1</accession>
<feature type="domain" description="Major facilitator superfamily (MFS) profile" evidence="8">
    <location>
        <begin position="15"/>
        <end position="402"/>
    </location>
</feature>
<keyword evidence="4 7" id="KW-0812">Transmembrane</keyword>
<evidence type="ECO:0000256" key="5">
    <source>
        <dbReference type="ARBA" id="ARBA00022989"/>
    </source>
</evidence>
<feature type="transmembrane region" description="Helical" evidence="7">
    <location>
        <begin position="290"/>
        <end position="307"/>
    </location>
</feature>
<dbReference type="Proteomes" id="UP001500236">
    <property type="component" value="Unassembled WGS sequence"/>
</dbReference>
<dbReference type="PANTHER" id="PTHR23517:SF3">
    <property type="entry name" value="INTEGRAL MEMBRANE TRANSPORT PROTEIN"/>
    <property type="match status" value="1"/>
</dbReference>
<feature type="transmembrane region" description="Helical" evidence="7">
    <location>
        <begin position="259"/>
        <end position="278"/>
    </location>
</feature>